<proteinExistence type="predicted"/>
<dbReference type="Gene3D" id="3.30.110.70">
    <property type="entry name" value="Hypothetical protein apc22750. Chain B"/>
    <property type="match status" value="1"/>
</dbReference>
<accession>K2LCG7</accession>
<evidence type="ECO:0000256" key="1">
    <source>
        <dbReference type="SAM" id="SignalP"/>
    </source>
</evidence>
<dbReference type="OrthoDB" id="6238104at2"/>
<feature type="signal peptide" evidence="1">
    <location>
        <begin position="1"/>
        <end position="20"/>
    </location>
</feature>
<dbReference type="PROSITE" id="PS51257">
    <property type="entry name" value="PROKAR_LIPOPROTEIN"/>
    <property type="match status" value="1"/>
</dbReference>
<dbReference type="AlphaFoldDB" id="K2LCG7"/>
<keyword evidence="1" id="KW-0732">Signal</keyword>
<feature type="chain" id="PRO_5003860470" description="Lipoprotein" evidence="1">
    <location>
        <begin position="21"/>
        <end position="146"/>
    </location>
</feature>
<gene>
    <name evidence="2" type="ORF">A10D4_00710</name>
</gene>
<dbReference type="RefSeq" id="WP_008487077.1">
    <property type="nucleotide sequence ID" value="NZ_AMRG01000001.1"/>
</dbReference>
<name>K2LCG7_9GAMM</name>
<evidence type="ECO:0000313" key="2">
    <source>
        <dbReference type="EMBL" id="EKE87570.1"/>
    </source>
</evidence>
<evidence type="ECO:0000313" key="3">
    <source>
        <dbReference type="Proteomes" id="UP000014115"/>
    </source>
</evidence>
<protein>
    <recommendedName>
        <fullName evidence="4">Lipoprotein</fullName>
    </recommendedName>
</protein>
<keyword evidence="3" id="KW-1185">Reference proteome</keyword>
<sequence>MMLRTLISVFLIAVLAGCSAFNRYTQQANQSEAEVSSALVETVNFYSPYDIYDNNVEARFLARQSGFSCPVQGQSQQQMAMLDLKAAVQAIGGNGVVLERCHEVQTDQCLAAIQCDGDAYRVQDNRAQIERTASDQKPKRQSGVWF</sequence>
<dbReference type="EMBL" id="AMRG01000001">
    <property type="protein sequence ID" value="EKE87570.1"/>
    <property type="molecule type" value="Genomic_DNA"/>
</dbReference>
<dbReference type="PATRIC" id="fig|740709.3.peg.142"/>
<evidence type="ECO:0008006" key="4">
    <source>
        <dbReference type="Google" id="ProtNLM"/>
    </source>
</evidence>
<comment type="caution">
    <text evidence="2">The sequence shown here is derived from an EMBL/GenBank/DDBJ whole genome shotgun (WGS) entry which is preliminary data.</text>
</comment>
<dbReference type="Proteomes" id="UP000014115">
    <property type="component" value="Unassembled WGS sequence"/>
</dbReference>
<reference evidence="2 3" key="1">
    <citation type="journal article" date="2012" name="J. Bacteriol.">
        <title>Genome Sequence of Idiomarina xiamenensis Type Strain 10-D-4.</title>
        <authorList>
            <person name="Lai Q."/>
            <person name="Wang L."/>
            <person name="Wang W."/>
            <person name="Shao Z."/>
        </authorList>
    </citation>
    <scope>NUCLEOTIDE SEQUENCE [LARGE SCALE GENOMIC DNA]</scope>
    <source>
        <strain evidence="2 3">10-D-4</strain>
    </source>
</reference>
<organism evidence="2 3">
    <name type="scientific">Idiomarina xiamenensis 10-D-4</name>
    <dbReference type="NCBI Taxonomy" id="740709"/>
    <lineage>
        <taxon>Bacteria</taxon>
        <taxon>Pseudomonadati</taxon>
        <taxon>Pseudomonadota</taxon>
        <taxon>Gammaproteobacteria</taxon>
        <taxon>Alteromonadales</taxon>
        <taxon>Idiomarinaceae</taxon>
        <taxon>Idiomarina</taxon>
    </lineage>
</organism>